<protein>
    <recommendedName>
        <fullName evidence="3">Restriction endonuclease domain-containing protein</fullName>
    </recommendedName>
</protein>
<sequence>MPISNIEENFKLARNALLDFDKKDIIRENSKEEVTAEETGPREIVVFYDVTLEKYHQKFLQEHRRFSVYVRLVKGKVIAYEIPSPPHASLVADLIPILAGWTNRLKIYAELDMIVGNKNDTVNCADIVIEPRHVLAPGTGYVPRPRMIIEVGKTETIESLNSLAGEYFSNSVQSSLVQVYLSIKMFSRRTNDTVAMVATLYLRNNQVPNLALNQPNPPPNTPPTVPMTNTIPNLVISFGTAPLHQVSRTFINNIGVRNDRIIGYLQNDDPACVAPGMANYQINIPSHLLFQGYPGGVPHEIPNNFILDLWNVQQYIFDKLIYNGFELKLNSLRINVF</sequence>
<reference evidence="1 2" key="1">
    <citation type="submission" date="2017-10" db="EMBL/GenBank/DDBJ databases">
        <title>Extensive intraspecific genome diversity in a model arbuscular mycorrhizal fungus.</title>
        <authorList>
            <person name="Chen E.C.H."/>
            <person name="Morin E."/>
            <person name="Baudet D."/>
            <person name="Noel J."/>
            <person name="Ndikumana S."/>
            <person name="Charron P."/>
            <person name="St-Onge C."/>
            <person name="Giorgi J."/>
            <person name="Grigoriev I.V."/>
            <person name="Roux C."/>
            <person name="Martin F.M."/>
            <person name="Corradi N."/>
        </authorList>
    </citation>
    <scope>NUCLEOTIDE SEQUENCE [LARGE SCALE GENOMIC DNA]</scope>
    <source>
        <strain evidence="1 2">A1</strain>
    </source>
</reference>
<accession>A0A2N0QWF1</accession>
<gene>
    <name evidence="1" type="ORF">RhiirA1_542542</name>
</gene>
<proteinExistence type="predicted"/>
<organism evidence="1 2">
    <name type="scientific">Rhizophagus irregularis</name>
    <dbReference type="NCBI Taxonomy" id="588596"/>
    <lineage>
        <taxon>Eukaryota</taxon>
        <taxon>Fungi</taxon>
        <taxon>Fungi incertae sedis</taxon>
        <taxon>Mucoromycota</taxon>
        <taxon>Glomeromycotina</taxon>
        <taxon>Glomeromycetes</taxon>
        <taxon>Glomerales</taxon>
        <taxon>Glomeraceae</taxon>
        <taxon>Rhizophagus</taxon>
    </lineage>
</organism>
<dbReference type="VEuPathDB" id="FungiDB:FUN_012917"/>
<dbReference type="EMBL" id="LLXH01002629">
    <property type="protein sequence ID" value="PKC55393.1"/>
    <property type="molecule type" value="Genomic_DNA"/>
</dbReference>
<evidence type="ECO:0000313" key="1">
    <source>
        <dbReference type="EMBL" id="PKC55393.1"/>
    </source>
</evidence>
<comment type="caution">
    <text evidence="1">The sequence shown here is derived from an EMBL/GenBank/DDBJ whole genome shotgun (WGS) entry which is preliminary data.</text>
</comment>
<evidence type="ECO:0008006" key="3">
    <source>
        <dbReference type="Google" id="ProtNLM"/>
    </source>
</evidence>
<reference evidence="1 2" key="2">
    <citation type="submission" date="2017-10" db="EMBL/GenBank/DDBJ databases">
        <title>Genome analyses suggest a sexual origin of heterokaryosis in a supposedly ancient asexual fungus.</title>
        <authorList>
            <person name="Corradi N."/>
            <person name="Sedzielewska K."/>
            <person name="Noel J."/>
            <person name="Charron P."/>
            <person name="Farinelli L."/>
            <person name="Marton T."/>
            <person name="Kruger M."/>
            <person name="Pelin A."/>
            <person name="Brachmann A."/>
            <person name="Corradi N."/>
        </authorList>
    </citation>
    <scope>NUCLEOTIDE SEQUENCE [LARGE SCALE GENOMIC DNA]</scope>
    <source>
        <strain evidence="1 2">A1</strain>
    </source>
</reference>
<dbReference type="VEuPathDB" id="FungiDB:RhiirFUN_014231"/>
<name>A0A2N0QWF1_9GLOM</name>
<dbReference type="VEuPathDB" id="FungiDB:RhiirA1_542542"/>
<dbReference type="AlphaFoldDB" id="A0A2N0QWF1"/>
<evidence type="ECO:0000313" key="2">
    <source>
        <dbReference type="Proteomes" id="UP000232688"/>
    </source>
</evidence>
<dbReference type="Proteomes" id="UP000232688">
    <property type="component" value="Unassembled WGS sequence"/>
</dbReference>